<dbReference type="AlphaFoldDB" id="A0AAU7C9C6"/>
<sequence length="484" mass="52034">MSATSRDLPGTNLAETVVYEPSNQPGHDRPVGSPEMTKPNLQGNHRYTFGSGARPLDGYTIKRAIGRGGFGEVYYATSDSGKEVALKLILHNLEVERRGVVQCMNLKCPNLLTIHDLKANDAGDSFVIMEYVAGPSLANVLAQHPEGMPLHEVRAWLKGLIEGVAYLHDHGIVHRDLKPANMFMEEGIVKIGDYGLAKLINASQDTGHSESIGTCHYMAPEIASGKYQKPIDVYAIGVILFEMLTGRVPFEGESVGEILMKHLTARPDLRRLAEPYRSIVGRALAKDPGQRPARLFDLLPPEDAPKAPPVRFIGDGKVSPASLPADLLIVDEEIHRIGPEEPVFYIGPDTQPRALTATARPAPGKLGGDATTDAAQPRPGPSTRGKAGGWSKAARSHPRAAFAPSSSAQPSDPGGRTGDLDALGDRARRGHHPGRRPGGRDRRIQRSSARRLPVCPDAPGDLGDLDRGQGDGRANDRPEHPANG</sequence>
<name>A0AAU7C9C6_9BACT</name>
<dbReference type="GO" id="GO:0005524">
    <property type="term" value="F:ATP binding"/>
    <property type="evidence" value="ECO:0007669"/>
    <property type="project" value="UniProtKB-UniRule"/>
</dbReference>
<gene>
    <name evidence="9" type="ORF">V5E97_25830</name>
</gene>
<dbReference type="GO" id="GO:0004674">
    <property type="term" value="F:protein serine/threonine kinase activity"/>
    <property type="evidence" value="ECO:0007669"/>
    <property type="project" value="UniProtKB-KW"/>
</dbReference>
<feature type="binding site" evidence="6">
    <location>
        <position position="87"/>
    </location>
    <ligand>
        <name>ATP</name>
        <dbReference type="ChEBI" id="CHEBI:30616"/>
    </ligand>
</feature>
<dbReference type="PROSITE" id="PS00108">
    <property type="entry name" value="PROTEIN_KINASE_ST"/>
    <property type="match status" value="1"/>
</dbReference>
<evidence type="ECO:0000256" key="1">
    <source>
        <dbReference type="ARBA" id="ARBA00022527"/>
    </source>
</evidence>
<feature type="compositionally biased region" description="Basic and acidic residues" evidence="7">
    <location>
        <begin position="464"/>
        <end position="484"/>
    </location>
</feature>
<dbReference type="SUPFAM" id="SSF56112">
    <property type="entry name" value="Protein kinase-like (PK-like)"/>
    <property type="match status" value="1"/>
</dbReference>
<keyword evidence="4 9" id="KW-0418">Kinase</keyword>
<evidence type="ECO:0000256" key="4">
    <source>
        <dbReference type="ARBA" id="ARBA00022777"/>
    </source>
</evidence>
<dbReference type="SMART" id="SM00220">
    <property type="entry name" value="S_TKc"/>
    <property type="match status" value="1"/>
</dbReference>
<dbReference type="InterPro" id="IPR011009">
    <property type="entry name" value="Kinase-like_dom_sf"/>
</dbReference>
<feature type="compositionally biased region" description="Low complexity" evidence="7">
    <location>
        <begin position="399"/>
        <end position="413"/>
    </location>
</feature>
<feature type="compositionally biased region" description="Basic residues" evidence="7">
    <location>
        <begin position="428"/>
        <end position="437"/>
    </location>
</feature>
<keyword evidence="2 9" id="KW-0808">Transferase</keyword>
<dbReference type="EMBL" id="CP155447">
    <property type="protein sequence ID" value="XBH01752.1"/>
    <property type="molecule type" value="Genomic_DNA"/>
</dbReference>
<dbReference type="InterPro" id="IPR000719">
    <property type="entry name" value="Prot_kinase_dom"/>
</dbReference>
<evidence type="ECO:0000256" key="5">
    <source>
        <dbReference type="ARBA" id="ARBA00022840"/>
    </source>
</evidence>
<keyword evidence="3 6" id="KW-0547">Nucleotide-binding</keyword>
<evidence type="ECO:0000256" key="3">
    <source>
        <dbReference type="ARBA" id="ARBA00022741"/>
    </source>
</evidence>
<proteinExistence type="predicted"/>
<evidence type="ECO:0000259" key="8">
    <source>
        <dbReference type="PROSITE" id="PS50011"/>
    </source>
</evidence>
<evidence type="ECO:0000313" key="9">
    <source>
        <dbReference type="EMBL" id="XBH01752.1"/>
    </source>
</evidence>
<feature type="region of interest" description="Disordered" evidence="7">
    <location>
        <begin position="354"/>
        <end position="484"/>
    </location>
</feature>
<dbReference type="RefSeq" id="WP_406694498.1">
    <property type="nucleotide sequence ID" value="NZ_CP155447.1"/>
</dbReference>
<keyword evidence="1" id="KW-0723">Serine/threonine-protein kinase</keyword>
<accession>A0AAU7C9C6</accession>
<evidence type="ECO:0000256" key="2">
    <source>
        <dbReference type="ARBA" id="ARBA00022679"/>
    </source>
</evidence>
<reference evidence="9" key="1">
    <citation type="submission" date="2024-05" db="EMBL/GenBank/DDBJ databases">
        <title>Planctomycetes of the genus Singulisphaera possess chitinolytic capabilities.</title>
        <authorList>
            <person name="Ivanova A."/>
        </authorList>
    </citation>
    <scope>NUCLEOTIDE SEQUENCE</scope>
    <source>
        <strain evidence="9">Ch08T</strain>
    </source>
</reference>
<feature type="compositionally biased region" description="Low complexity" evidence="7">
    <location>
        <begin position="354"/>
        <end position="363"/>
    </location>
</feature>
<dbReference type="InterPro" id="IPR017441">
    <property type="entry name" value="Protein_kinase_ATP_BS"/>
</dbReference>
<evidence type="ECO:0000256" key="7">
    <source>
        <dbReference type="SAM" id="MobiDB-lite"/>
    </source>
</evidence>
<dbReference type="Pfam" id="PF00069">
    <property type="entry name" value="Pkinase"/>
    <property type="match status" value="1"/>
</dbReference>
<dbReference type="PANTHER" id="PTHR24345">
    <property type="entry name" value="SERINE/THREONINE-PROTEIN KINASE PLK"/>
    <property type="match status" value="1"/>
</dbReference>
<dbReference type="PANTHER" id="PTHR24345:SF91">
    <property type="entry name" value="SERINE_THREONINE-PROTEIN KINASE PLK4"/>
    <property type="match status" value="1"/>
</dbReference>
<dbReference type="EC" id="2.7.11.1" evidence="9"/>
<protein>
    <submittedName>
        <fullName evidence="9">Serine/threonine-protein kinase</fullName>
        <ecNumber evidence="9">2.7.11.1</ecNumber>
    </submittedName>
</protein>
<keyword evidence="5 6" id="KW-0067">ATP-binding</keyword>
<feature type="domain" description="Protein kinase" evidence="8">
    <location>
        <begin position="59"/>
        <end position="313"/>
    </location>
</feature>
<dbReference type="InterPro" id="IPR008271">
    <property type="entry name" value="Ser/Thr_kinase_AS"/>
</dbReference>
<dbReference type="PROSITE" id="PS00107">
    <property type="entry name" value="PROTEIN_KINASE_ATP"/>
    <property type="match status" value="1"/>
</dbReference>
<organism evidence="9">
    <name type="scientific">Singulisphaera sp. Ch08</name>
    <dbReference type="NCBI Taxonomy" id="3120278"/>
    <lineage>
        <taxon>Bacteria</taxon>
        <taxon>Pseudomonadati</taxon>
        <taxon>Planctomycetota</taxon>
        <taxon>Planctomycetia</taxon>
        <taxon>Isosphaerales</taxon>
        <taxon>Isosphaeraceae</taxon>
        <taxon>Singulisphaera</taxon>
    </lineage>
</organism>
<dbReference type="CDD" id="cd14014">
    <property type="entry name" value="STKc_PknB_like"/>
    <property type="match status" value="1"/>
</dbReference>
<dbReference type="PROSITE" id="PS50011">
    <property type="entry name" value="PROTEIN_KINASE_DOM"/>
    <property type="match status" value="1"/>
</dbReference>
<evidence type="ECO:0000256" key="6">
    <source>
        <dbReference type="PROSITE-ProRule" id="PRU10141"/>
    </source>
</evidence>
<dbReference type="Gene3D" id="1.10.510.10">
    <property type="entry name" value="Transferase(Phosphotransferase) domain 1"/>
    <property type="match status" value="1"/>
</dbReference>